<gene>
    <name evidence="2" type="ORF">ACFFIA_16005</name>
</gene>
<protein>
    <submittedName>
        <fullName evidence="2">DUF397 domain-containing protein</fullName>
    </submittedName>
</protein>
<accession>A0ABV6M382</accession>
<dbReference type="RefSeq" id="WP_377251641.1">
    <property type="nucleotide sequence ID" value="NZ_JBHLUH010000025.1"/>
</dbReference>
<sequence>MATNEVLSGWRKSQRCESSTCVEVAEAAGGMAMRDSAHPDGPVLHFSRSGWQGFVLGLRDGEFDRG</sequence>
<dbReference type="Proteomes" id="UP001589867">
    <property type="component" value="Unassembled WGS sequence"/>
</dbReference>
<dbReference type="EMBL" id="JBHLUH010000025">
    <property type="protein sequence ID" value="MFC0529160.1"/>
    <property type="molecule type" value="Genomic_DNA"/>
</dbReference>
<dbReference type="Pfam" id="PF04149">
    <property type="entry name" value="DUF397"/>
    <property type="match status" value="1"/>
</dbReference>
<reference evidence="2 3" key="1">
    <citation type="submission" date="2024-09" db="EMBL/GenBank/DDBJ databases">
        <authorList>
            <person name="Sun Q."/>
            <person name="Mori K."/>
        </authorList>
    </citation>
    <scope>NUCLEOTIDE SEQUENCE [LARGE SCALE GENOMIC DNA]</scope>
    <source>
        <strain evidence="2 3">TBRC 3947</strain>
    </source>
</reference>
<evidence type="ECO:0000313" key="3">
    <source>
        <dbReference type="Proteomes" id="UP001589867"/>
    </source>
</evidence>
<evidence type="ECO:0000313" key="2">
    <source>
        <dbReference type="EMBL" id="MFC0529160.1"/>
    </source>
</evidence>
<evidence type="ECO:0000259" key="1">
    <source>
        <dbReference type="Pfam" id="PF04149"/>
    </source>
</evidence>
<proteinExistence type="predicted"/>
<dbReference type="InterPro" id="IPR007278">
    <property type="entry name" value="DUF397"/>
</dbReference>
<name>A0ABV6M382_9ACTN</name>
<organism evidence="2 3">
    <name type="scientific">Phytohabitans kaempferiae</name>
    <dbReference type="NCBI Taxonomy" id="1620943"/>
    <lineage>
        <taxon>Bacteria</taxon>
        <taxon>Bacillati</taxon>
        <taxon>Actinomycetota</taxon>
        <taxon>Actinomycetes</taxon>
        <taxon>Micromonosporales</taxon>
        <taxon>Micromonosporaceae</taxon>
    </lineage>
</organism>
<keyword evidence="3" id="KW-1185">Reference proteome</keyword>
<comment type="caution">
    <text evidence="2">The sequence shown here is derived from an EMBL/GenBank/DDBJ whole genome shotgun (WGS) entry which is preliminary data.</text>
</comment>
<feature type="domain" description="DUF397" evidence="1">
    <location>
        <begin position="9"/>
        <end position="59"/>
    </location>
</feature>